<keyword evidence="2" id="KW-0472">Membrane</keyword>
<dbReference type="GeneID" id="25473025"/>
<reference evidence="3" key="1">
    <citation type="submission" date="2013-10" db="EMBL/GenBank/DDBJ databases">
        <title>Genomic analysis of the causative agents of coccidiosis in chickens.</title>
        <authorList>
            <person name="Reid A.J."/>
            <person name="Blake D."/>
            <person name="Billington K."/>
            <person name="Browne H."/>
            <person name="Dunn M."/>
            <person name="Hung S."/>
            <person name="Kawahara F."/>
            <person name="Miranda-Saavedra D."/>
            <person name="Mourier T."/>
            <person name="Nagra H."/>
            <person name="Otto T.D."/>
            <person name="Rawlings N."/>
            <person name="Sanchez A."/>
            <person name="Sanders M."/>
            <person name="Subramaniam C."/>
            <person name="Tay Y."/>
            <person name="Dear P."/>
            <person name="Doerig C."/>
            <person name="Gruber A."/>
            <person name="Parkinson J."/>
            <person name="Shirley M."/>
            <person name="Wan K.L."/>
            <person name="Berriman M."/>
            <person name="Tomley F."/>
            <person name="Pain A."/>
        </authorList>
    </citation>
    <scope>NUCLEOTIDE SEQUENCE [LARGE SCALE GENOMIC DNA]</scope>
    <source>
        <strain evidence="3">Houghton</strain>
    </source>
</reference>
<evidence type="ECO:0000256" key="1">
    <source>
        <dbReference type="SAM" id="Coils"/>
    </source>
</evidence>
<dbReference type="OrthoDB" id="347573at2759"/>
<dbReference type="RefSeq" id="XP_013440169.1">
    <property type="nucleotide sequence ID" value="XM_013584715.1"/>
</dbReference>
<feature type="transmembrane region" description="Helical" evidence="2">
    <location>
        <begin position="171"/>
        <end position="194"/>
    </location>
</feature>
<evidence type="ECO:0000313" key="4">
    <source>
        <dbReference type="Proteomes" id="UP000030754"/>
    </source>
</evidence>
<evidence type="ECO:0000256" key="2">
    <source>
        <dbReference type="SAM" id="Phobius"/>
    </source>
</evidence>
<dbReference type="PROSITE" id="PS51257">
    <property type="entry name" value="PROKAR_LIPOPROTEIN"/>
    <property type="match status" value="1"/>
</dbReference>
<dbReference type="AlphaFoldDB" id="U6MEX9"/>
<keyword evidence="4" id="KW-1185">Reference proteome</keyword>
<feature type="coiled-coil region" evidence="1">
    <location>
        <begin position="113"/>
        <end position="140"/>
    </location>
</feature>
<dbReference type="VEuPathDB" id="ToxoDB:ENH_00028590"/>
<gene>
    <name evidence="3" type="ORF">ENH_00028590</name>
</gene>
<reference evidence="3" key="2">
    <citation type="submission" date="2013-10" db="EMBL/GenBank/DDBJ databases">
        <authorList>
            <person name="Aslett M."/>
        </authorList>
    </citation>
    <scope>NUCLEOTIDE SEQUENCE [LARGE SCALE GENOMIC DNA]</scope>
    <source>
        <strain evidence="3">Houghton</strain>
    </source>
</reference>
<accession>U6MEX9</accession>
<dbReference type="Proteomes" id="UP000030754">
    <property type="component" value="Unassembled WGS sequence"/>
</dbReference>
<name>U6MEX9_9EIME</name>
<evidence type="ECO:0000313" key="3">
    <source>
        <dbReference type="EMBL" id="CDJ62807.1"/>
    </source>
</evidence>
<proteinExistence type="predicted"/>
<protein>
    <submittedName>
        <fullName evidence="3">GTP-binding protein TypA, related, related</fullName>
    </submittedName>
</protein>
<keyword evidence="2" id="KW-0812">Transmembrane</keyword>
<sequence length="256" mass="28412">MQRLFLYPVNNDGFSVQVPVLCLTTVLFTAGCVDDSVSESHVPAATHLVMEHLRKTAGEQVYQLRDFALLLDGFPPDAVDEQEIASFVCTSLLVNQPPESVVKVVIGFDTKHYDEHVKLSESLKERLDTLKDRNECLTRLHTWRSIPAPHPEDIVWENLSFSRAKRVLVQALLWVVALGLCTASFCIAAMLIILNISLKNKDFTGTGIGVIKPVEDLIMSINGSAIQEALNDPVGFILANYLLPFENQLALKPNNT</sequence>
<organism evidence="3 4">
    <name type="scientific">Eimeria necatrix</name>
    <dbReference type="NCBI Taxonomy" id="51315"/>
    <lineage>
        <taxon>Eukaryota</taxon>
        <taxon>Sar</taxon>
        <taxon>Alveolata</taxon>
        <taxon>Apicomplexa</taxon>
        <taxon>Conoidasida</taxon>
        <taxon>Coccidia</taxon>
        <taxon>Eucoccidiorida</taxon>
        <taxon>Eimeriorina</taxon>
        <taxon>Eimeriidae</taxon>
        <taxon>Eimeria</taxon>
    </lineage>
</organism>
<dbReference type="EMBL" id="HG722606">
    <property type="protein sequence ID" value="CDJ62807.1"/>
    <property type="molecule type" value="Genomic_DNA"/>
</dbReference>
<keyword evidence="1" id="KW-0175">Coiled coil</keyword>
<keyword evidence="2" id="KW-1133">Transmembrane helix</keyword>